<accession>A0A1F7SFP9</accession>
<comment type="caution">
    <text evidence="2">The sequence shown here is derived from an EMBL/GenBank/DDBJ whole genome shotgun (WGS) entry which is preliminary data.</text>
</comment>
<name>A0A1F7SFP9_9BACT</name>
<reference evidence="2 3" key="1">
    <citation type="journal article" date="2016" name="Nat. Commun.">
        <title>Thousands of microbial genomes shed light on interconnected biogeochemical processes in an aquifer system.</title>
        <authorList>
            <person name="Anantharaman K."/>
            <person name="Brown C.T."/>
            <person name="Hug L.A."/>
            <person name="Sharon I."/>
            <person name="Castelle C.J."/>
            <person name="Probst A.J."/>
            <person name="Thomas B.C."/>
            <person name="Singh A."/>
            <person name="Wilkins M.J."/>
            <person name="Karaoz U."/>
            <person name="Brodie E.L."/>
            <person name="Williams K.H."/>
            <person name="Hubbard S.S."/>
            <person name="Banfield J.F."/>
        </authorList>
    </citation>
    <scope>NUCLEOTIDE SEQUENCE [LARGE SCALE GENOMIC DNA]</scope>
</reference>
<dbReference type="Gene3D" id="3.40.50.850">
    <property type="entry name" value="Isochorismatase-like"/>
    <property type="match status" value="1"/>
</dbReference>
<dbReference type="PANTHER" id="PTHR14119">
    <property type="entry name" value="HYDROLASE"/>
    <property type="match status" value="1"/>
</dbReference>
<protein>
    <recommendedName>
        <fullName evidence="1">Isochorismatase-like domain-containing protein</fullName>
    </recommendedName>
</protein>
<dbReference type="Pfam" id="PF00857">
    <property type="entry name" value="Isochorismatase"/>
    <property type="match status" value="1"/>
</dbReference>
<evidence type="ECO:0000313" key="2">
    <source>
        <dbReference type="EMBL" id="OGL52623.1"/>
    </source>
</evidence>
<proteinExistence type="predicted"/>
<evidence type="ECO:0000259" key="1">
    <source>
        <dbReference type="Pfam" id="PF00857"/>
    </source>
</evidence>
<dbReference type="InterPro" id="IPR000868">
    <property type="entry name" value="Isochorismatase-like_dom"/>
</dbReference>
<dbReference type="EMBL" id="MGDI01000031">
    <property type="protein sequence ID" value="OGL52623.1"/>
    <property type="molecule type" value="Genomic_DNA"/>
</dbReference>
<feature type="domain" description="Isochorismatase-like" evidence="1">
    <location>
        <begin position="13"/>
        <end position="162"/>
    </location>
</feature>
<evidence type="ECO:0000313" key="3">
    <source>
        <dbReference type="Proteomes" id="UP000178082"/>
    </source>
</evidence>
<dbReference type="InterPro" id="IPR050993">
    <property type="entry name" value="Isochorismatase_domain"/>
</dbReference>
<dbReference type="CDD" id="cd01012">
    <property type="entry name" value="YcaC_related"/>
    <property type="match status" value="1"/>
</dbReference>
<organism evidence="2 3">
    <name type="scientific">Candidatus Schekmanbacteria bacterium RIFCSPLOWO2_12_FULL_38_15</name>
    <dbReference type="NCBI Taxonomy" id="1817883"/>
    <lineage>
        <taxon>Bacteria</taxon>
        <taxon>Candidatus Schekmaniibacteriota</taxon>
    </lineage>
</organism>
<dbReference type="SUPFAM" id="SSF52499">
    <property type="entry name" value="Isochorismatase-like hydrolases"/>
    <property type="match status" value="1"/>
</dbReference>
<dbReference type="AlphaFoldDB" id="A0A1F7SFP9"/>
<sequence length="186" mass="20810">MKRSSRIINKNDTALVIVDVQEKFYPYVENKDEIKNKIIKLLKTAKLFSIPVVITEHYPKGLGKTIDEIANVIKEIPIIEKVTFSCCGSGDFGFSMKSIGKKEIIVCGIETHICVAQTVFDLLENGFKVFVMADGVSSRNSVDHDIAIERMKTEGAVISTTEAIMYELMENAGTPLFKKFLKLVKD</sequence>
<gene>
    <name evidence="2" type="ORF">A3G31_11720</name>
</gene>
<dbReference type="STRING" id="1817883.A3G31_11720"/>
<dbReference type="PANTHER" id="PTHR14119:SF3">
    <property type="entry name" value="ISOCHORISMATASE DOMAIN-CONTAINING PROTEIN 2"/>
    <property type="match status" value="1"/>
</dbReference>
<dbReference type="InterPro" id="IPR036380">
    <property type="entry name" value="Isochorismatase-like_sf"/>
</dbReference>
<dbReference type="Proteomes" id="UP000178082">
    <property type="component" value="Unassembled WGS sequence"/>
</dbReference>